<feature type="transmembrane region" description="Helical" evidence="1">
    <location>
        <begin position="181"/>
        <end position="205"/>
    </location>
</feature>
<sequence length="243" mass="26856">MYGILSEISVSITEPMTRLINSFGNYPLVVALLLGVIGAAAPCQLTGNISAMTLYGQRSVQTKSDWKEVLFFILGKVVVFSIFGLFAWLFGQQFESSLVGYFPIFRKVIGPLIVLTGLVLLGIVKMRFLNRLAIHVPQRLRDGKLGSFLFGASFSVAFCPTMFILFFGWLMPVVTATSYGLILPAVFGIATAFPLILLFVFIWFFNVDKRIMRTSVKIGAAIQKVAGVMLIIIGLLDTVTYWS</sequence>
<feature type="domain" description="Urease accessory protein UreH-like transmembrane" evidence="2">
    <location>
        <begin position="31"/>
        <end position="235"/>
    </location>
</feature>
<comment type="caution">
    <text evidence="3">The sequence shown here is derived from an EMBL/GenBank/DDBJ whole genome shotgun (WGS) entry which is preliminary data.</text>
</comment>
<accession>A0ABU4G615</accession>
<keyword evidence="4" id="KW-1185">Reference proteome</keyword>
<dbReference type="PANTHER" id="PTHR31272:SF4">
    <property type="entry name" value="CYTOCHROME C-TYPE BIOGENESIS PROTEIN HI_1454-RELATED"/>
    <property type="match status" value="1"/>
</dbReference>
<dbReference type="RefSeq" id="WP_317942297.1">
    <property type="nucleotide sequence ID" value="NZ_JAUBDI010000002.1"/>
</dbReference>
<feature type="transmembrane region" description="Helical" evidence="1">
    <location>
        <begin position="103"/>
        <end position="124"/>
    </location>
</feature>
<dbReference type="InterPro" id="IPR039447">
    <property type="entry name" value="UreH-like_TM_dom"/>
</dbReference>
<protein>
    <submittedName>
        <fullName evidence="3">Sulfite exporter TauE/SafE family protein</fullName>
    </submittedName>
</protein>
<dbReference type="Pfam" id="PF13386">
    <property type="entry name" value="DsbD_2"/>
    <property type="match status" value="1"/>
</dbReference>
<evidence type="ECO:0000313" key="4">
    <source>
        <dbReference type="Proteomes" id="UP001282284"/>
    </source>
</evidence>
<feature type="transmembrane region" description="Helical" evidence="1">
    <location>
        <begin position="69"/>
        <end position="91"/>
    </location>
</feature>
<reference evidence="3 4" key="1">
    <citation type="submission" date="2023-06" db="EMBL/GenBank/DDBJ databases">
        <title>Sporosarcina sp. nov., isolated from Korean traditional fermented seafood 'Jeotgal'.</title>
        <authorList>
            <person name="Yang A.I."/>
            <person name="Shin N.-R."/>
        </authorList>
    </citation>
    <scope>NUCLEOTIDE SEQUENCE [LARGE SCALE GENOMIC DNA]</scope>
    <source>
        <strain evidence="3 4">KCTC13119</strain>
    </source>
</reference>
<dbReference type="InterPro" id="IPR051790">
    <property type="entry name" value="Cytochrome_c-biogenesis_DsbD"/>
</dbReference>
<dbReference type="Proteomes" id="UP001282284">
    <property type="component" value="Unassembled WGS sequence"/>
</dbReference>
<organism evidence="3 4">
    <name type="scientific">Sporosarcina saromensis</name>
    <dbReference type="NCBI Taxonomy" id="359365"/>
    <lineage>
        <taxon>Bacteria</taxon>
        <taxon>Bacillati</taxon>
        <taxon>Bacillota</taxon>
        <taxon>Bacilli</taxon>
        <taxon>Bacillales</taxon>
        <taxon>Caryophanaceae</taxon>
        <taxon>Sporosarcina</taxon>
    </lineage>
</organism>
<evidence type="ECO:0000256" key="1">
    <source>
        <dbReference type="SAM" id="Phobius"/>
    </source>
</evidence>
<feature type="transmembrane region" description="Helical" evidence="1">
    <location>
        <begin position="225"/>
        <end position="242"/>
    </location>
</feature>
<dbReference type="PANTHER" id="PTHR31272">
    <property type="entry name" value="CYTOCHROME C-TYPE BIOGENESIS PROTEIN HI_1454-RELATED"/>
    <property type="match status" value="1"/>
</dbReference>
<keyword evidence="1" id="KW-0472">Membrane</keyword>
<feature type="transmembrane region" description="Helical" evidence="1">
    <location>
        <begin position="145"/>
        <end position="169"/>
    </location>
</feature>
<evidence type="ECO:0000313" key="3">
    <source>
        <dbReference type="EMBL" id="MDW0112415.1"/>
    </source>
</evidence>
<dbReference type="EMBL" id="JAUBDI010000002">
    <property type="protein sequence ID" value="MDW0112415.1"/>
    <property type="molecule type" value="Genomic_DNA"/>
</dbReference>
<gene>
    <name evidence="3" type="ORF">QT711_04405</name>
</gene>
<keyword evidence="1" id="KW-1133">Transmembrane helix</keyword>
<keyword evidence="1" id="KW-0812">Transmembrane</keyword>
<evidence type="ECO:0000259" key="2">
    <source>
        <dbReference type="Pfam" id="PF13386"/>
    </source>
</evidence>
<name>A0ABU4G615_9BACL</name>
<proteinExistence type="predicted"/>
<feature type="transmembrane region" description="Helical" evidence="1">
    <location>
        <begin position="26"/>
        <end position="49"/>
    </location>
</feature>